<evidence type="ECO:0000313" key="4">
    <source>
        <dbReference type="Proteomes" id="UP000557857"/>
    </source>
</evidence>
<dbReference type="AlphaFoldDB" id="A0A1V2UNJ1"/>
<evidence type="ECO:0000313" key="3">
    <source>
        <dbReference type="Proteomes" id="UP000189299"/>
    </source>
</evidence>
<dbReference type="EMBL" id="JABCAG010000001">
    <property type="protein sequence ID" value="NMP57000.1"/>
    <property type="molecule type" value="Genomic_DNA"/>
</dbReference>
<gene>
    <name evidence="2" type="ORF">BTN92_00675</name>
    <name evidence="1" type="ORF">HI921_00750</name>
</gene>
<organism evidence="2 3">
    <name type="scientific">Enterococcus mundtii</name>
    <dbReference type="NCBI Taxonomy" id="53346"/>
    <lineage>
        <taxon>Bacteria</taxon>
        <taxon>Bacillati</taxon>
        <taxon>Bacillota</taxon>
        <taxon>Bacilli</taxon>
        <taxon>Lactobacillales</taxon>
        <taxon>Enterococcaceae</taxon>
        <taxon>Enterococcus</taxon>
    </lineage>
</organism>
<reference evidence="1 4" key="2">
    <citation type="submission" date="2020-04" db="EMBL/GenBank/DDBJ databases">
        <authorList>
            <person name="Abaymova A."/>
            <person name="Teymurazov M."/>
            <person name="Tazyna O."/>
            <person name="Chatushin Y."/>
            <person name="Svetoch E."/>
            <person name="Pereligyn V."/>
            <person name="Pohylenko V."/>
            <person name="Platonov M."/>
            <person name="Kartsev N."/>
            <person name="Skryabin Y."/>
            <person name="Sizova A."/>
            <person name="Solomentsev V."/>
            <person name="Kislichkina A."/>
            <person name="Bogun A."/>
        </authorList>
    </citation>
    <scope>NUCLEOTIDE SEQUENCE [LARGE SCALE GENOMIC DNA]</scope>
    <source>
        <strain evidence="1">SCPM-O-B-8398</strain>
        <strain evidence="4">SCPM-O-B-8398 (E28)</strain>
    </source>
</reference>
<evidence type="ECO:0000313" key="2">
    <source>
        <dbReference type="EMBL" id="ONN44681.1"/>
    </source>
</evidence>
<protein>
    <submittedName>
        <fullName evidence="2">Uncharacterized protein</fullName>
    </submittedName>
</protein>
<comment type="caution">
    <text evidence="2">The sequence shown here is derived from an EMBL/GenBank/DDBJ whole genome shotgun (WGS) entry which is preliminary data.</text>
</comment>
<dbReference type="STRING" id="53346.A5802_001720"/>
<accession>A0A1V2UNJ1</accession>
<dbReference type="EMBL" id="MSTR01000001">
    <property type="protein sequence ID" value="ONN44681.1"/>
    <property type="molecule type" value="Genomic_DNA"/>
</dbReference>
<sequence>MGRKKKWLILVSVSLLLTLFTTIGMNKMNAPTEKEKQLAFLKEHEEDLTKYIKERNSQIKIAIIKYDWESFRIEDSGAFTQKMYIVDIELYGIDKNEIDGGAIQVLPNNLKKPTKIEEIGTNNFEEAMEELNDV</sequence>
<evidence type="ECO:0000313" key="1">
    <source>
        <dbReference type="EMBL" id="NMP57000.1"/>
    </source>
</evidence>
<dbReference type="Proteomes" id="UP000557857">
    <property type="component" value="Unassembled WGS sequence"/>
</dbReference>
<reference evidence="2 3" key="1">
    <citation type="submission" date="2016-12" db="EMBL/GenBank/DDBJ databases">
        <authorList>
            <person name="Song W.-J."/>
            <person name="Kurnit D.M."/>
        </authorList>
    </citation>
    <scope>NUCLEOTIDE SEQUENCE [LARGE SCALE GENOMIC DNA]</scope>
    <source>
        <strain evidence="2 3">CGB1038-1_S1</strain>
    </source>
</reference>
<dbReference type="RefSeq" id="WP_077151111.1">
    <property type="nucleotide sequence ID" value="NZ_CABMMO010000001.1"/>
</dbReference>
<proteinExistence type="predicted"/>
<dbReference type="Proteomes" id="UP000189299">
    <property type="component" value="Unassembled WGS sequence"/>
</dbReference>
<dbReference type="OrthoDB" id="2339913at2"/>
<name>A0A1V2UNJ1_ENTMU</name>